<sequence>MRLAVLFTLLAGTTLAGGYWTEVAQVPEAPSGKAVKTGGWMVESDDILYIAKGNKTGDFYSYNPGLNVWTMLPPWPSGTDMKAPGKGATACVDGNRIYATKGNNTRGFWLYDISLNTWTQLPDVPLGPSGKAVKGGTDMVYLKLGTGQDTGYVYLLKGYKNEFYRYNPQTMVWQTLVDAPAGYKSRWGQGSWLAARRRTNQNIYYIYAHKAKYHEMYVYDALTQTWGLLTGMPFAGSSGTSKKAKDGSRAVFSDGAVWALKGGNTCEFWRYDLLLATWAEREPVPLLGSSGRQKRVKSGGDIVSYGDGIYYVLKGNGTRELWRYTDTLTLDRDHEPTPPTTRPGLNISPGLTAGRRVVIHSPGLRPGPALVTIRDASGRSVLTRRLADAGNRVNLDLTGLSAGVYLVELNLGDAKLPGKVVLK</sequence>
<organism evidence="4">
    <name type="scientific">candidate division WOR-3 bacterium</name>
    <dbReference type="NCBI Taxonomy" id="2052148"/>
    <lineage>
        <taxon>Bacteria</taxon>
        <taxon>Bacteria division WOR-3</taxon>
    </lineage>
</organism>
<evidence type="ECO:0000313" key="4">
    <source>
        <dbReference type="EMBL" id="HGK27454.1"/>
    </source>
</evidence>
<dbReference type="InterPro" id="IPR015915">
    <property type="entry name" value="Kelch-typ_b-propeller"/>
</dbReference>
<evidence type="ECO:0000256" key="1">
    <source>
        <dbReference type="ARBA" id="ARBA00022441"/>
    </source>
</evidence>
<evidence type="ECO:0000256" key="2">
    <source>
        <dbReference type="ARBA" id="ARBA00022737"/>
    </source>
</evidence>
<comment type="caution">
    <text evidence="4">The sequence shown here is derived from an EMBL/GenBank/DDBJ whole genome shotgun (WGS) entry which is preliminary data.</text>
</comment>
<accession>A0A7C4G906</accession>
<dbReference type="Gene3D" id="2.120.10.80">
    <property type="entry name" value="Kelch-type beta propeller"/>
    <property type="match status" value="2"/>
</dbReference>
<keyword evidence="1" id="KW-0880">Kelch repeat</keyword>
<dbReference type="EMBL" id="DSUT01000013">
    <property type="protein sequence ID" value="HGK27454.1"/>
    <property type="molecule type" value="Genomic_DNA"/>
</dbReference>
<evidence type="ECO:0008006" key="5">
    <source>
        <dbReference type="Google" id="ProtNLM"/>
    </source>
</evidence>
<evidence type="ECO:0000256" key="3">
    <source>
        <dbReference type="SAM" id="SignalP"/>
    </source>
</evidence>
<dbReference type="AlphaFoldDB" id="A0A7C4G906"/>
<gene>
    <name evidence="4" type="ORF">ENS41_00670</name>
</gene>
<proteinExistence type="predicted"/>
<feature type="chain" id="PRO_5027862165" description="T9SS type A sorting domain-containing protein" evidence="3">
    <location>
        <begin position="17"/>
        <end position="423"/>
    </location>
</feature>
<name>A0A7C4G906_UNCW3</name>
<feature type="signal peptide" evidence="3">
    <location>
        <begin position="1"/>
        <end position="16"/>
    </location>
</feature>
<dbReference type="SUPFAM" id="SSF117281">
    <property type="entry name" value="Kelch motif"/>
    <property type="match status" value="1"/>
</dbReference>
<dbReference type="PANTHER" id="PTHR24412:SF499">
    <property type="entry name" value="KELCH REPEAT AND BTB DOMAIN-CONTAINING PROTEIN 8-LIKE ISOFORM X1"/>
    <property type="match status" value="1"/>
</dbReference>
<protein>
    <recommendedName>
        <fullName evidence="5">T9SS type A sorting domain-containing protein</fullName>
    </recommendedName>
</protein>
<keyword evidence="3" id="KW-0732">Signal</keyword>
<keyword evidence="2" id="KW-0677">Repeat</keyword>
<dbReference type="PANTHER" id="PTHR24412">
    <property type="entry name" value="KELCH PROTEIN"/>
    <property type="match status" value="1"/>
</dbReference>
<reference evidence="4" key="1">
    <citation type="journal article" date="2020" name="mSystems">
        <title>Genome- and Community-Level Interaction Insights into Carbon Utilization and Element Cycling Functions of Hydrothermarchaeota in Hydrothermal Sediment.</title>
        <authorList>
            <person name="Zhou Z."/>
            <person name="Liu Y."/>
            <person name="Xu W."/>
            <person name="Pan J."/>
            <person name="Luo Z.H."/>
            <person name="Li M."/>
        </authorList>
    </citation>
    <scope>NUCLEOTIDE SEQUENCE [LARGE SCALE GENOMIC DNA]</scope>
    <source>
        <strain evidence="4">SpSt-488</strain>
    </source>
</reference>